<accession>A0A9X9T7A0</accession>
<comment type="similarity">
    <text evidence="1">Belongs to the universal stress protein A family.</text>
</comment>
<dbReference type="RefSeq" id="WP_268186348.1">
    <property type="nucleotide sequence ID" value="NZ_CP113361.1"/>
</dbReference>
<feature type="domain" description="UspA" evidence="2">
    <location>
        <begin position="1"/>
        <end position="141"/>
    </location>
</feature>
<sequence length="142" mass="15683">MFTNILVAVDGSEISIKTLETALTEAKVWNAQLNVVYVLETGLFDDIPADEKMEYIRNLLEQQGLNVFSYAEKRSEEEGITLKTHLREGHAGIEIISAAKELNADLIVLGSHAKSDIEKILLGSVTTHVVRHSPVSTLVVRL</sequence>
<evidence type="ECO:0000313" key="3">
    <source>
        <dbReference type="EMBL" id="WAI01133.1"/>
    </source>
</evidence>
<dbReference type="Pfam" id="PF00582">
    <property type="entry name" value="Usp"/>
    <property type="match status" value="1"/>
</dbReference>
<dbReference type="InterPro" id="IPR006015">
    <property type="entry name" value="Universal_stress_UspA"/>
</dbReference>
<dbReference type="PRINTS" id="PR01438">
    <property type="entry name" value="UNVRSLSTRESS"/>
</dbReference>
<dbReference type="Proteomes" id="UP001163096">
    <property type="component" value="Chromosome"/>
</dbReference>
<dbReference type="KEGG" id="mou:OU421_12045"/>
<evidence type="ECO:0000313" key="4">
    <source>
        <dbReference type="Proteomes" id="UP001163096"/>
    </source>
</evidence>
<dbReference type="InterPro" id="IPR014729">
    <property type="entry name" value="Rossmann-like_a/b/a_fold"/>
</dbReference>
<dbReference type="AlphaFoldDB" id="A0A9X9T7A0"/>
<dbReference type="CDD" id="cd00293">
    <property type="entry name" value="USP-like"/>
    <property type="match status" value="1"/>
</dbReference>
<dbReference type="PANTHER" id="PTHR46268:SF6">
    <property type="entry name" value="UNIVERSAL STRESS PROTEIN UP12"/>
    <property type="match status" value="1"/>
</dbReference>
<dbReference type="InterPro" id="IPR006016">
    <property type="entry name" value="UspA"/>
</dbReference>
<dbReference type="SUPFAM" id="SSF52402">
    <property type="entry name" value="Adenine nucleotide alpha hydrolases-like"/>
    <property type="match status" value="1"/>
</dbReference>
<keyword evidence="4" id="KW-1185">Reference proteome</keyword>
<dbReference type="GeneID" id="76835845"/>
<reference evidence="3" key="1">
    <citation type="submission" date="2022-11" db="EMBL/GenBank/DDBJ databases">
        <title>Complete genome sequence of Methanogenium organophilum DSM 3596.</title>
        <authorList>
            <person name="Chen S.-C."/>
            <person name="Lai S.-J."/>
            <person name="You Y.-T."/>
        </authorList>
    </citation>
    <scope>NUCLEOTIDE SEQUENCE</scope>
    <source>
        <strain evidence="3">DSM 3596</strain>
    </source>
</reference>
<dbReference type="PANTHER" id="PTHR46268">
    <property type="entry name" value="STRESS RESPONSE PROTEIN NHAX"/>
    <property type="match status" value="1"/>
</dbReference>
<gene>
    <name evidence="3" type="ORF">OU421_12045</name>
</gene>
<protein>
    <submittedName>
        <fullName evidence="3">Universal stress protein</fullName>
    </submittedName>
</protein>
<name>A0A9X9T7A0_METOG</name>
<evidence type="ECO:0000259" key="2">
    <source>
        <dbReference type="Pfam" id="PF00582"/>
    </source>
</evidence>
<proteinExistence type="inferred from homology"/>
<evidence type="ECO:0000256" key="1">
    <source>
        <dbReference type="ARBA" id="ARBA00008791"/>
    </source>
</evidence>
<dbReference type="Gene3D" id="3.40.50.620">
    <property type="entry name" value="HUPs"/>
    <property type="match status" value="1"/>
</dbReference>
<organism evidence="3 4">
    <name type="scientific">Methanogenium organophilum</name>
    <dbReference type="NCBI Taxonomy" id="2199"/>
    <lineage>
        <taxon>Archaea</taxon>
        <taxon>Methanobacteriati</taxon>
        <taxon>Methanobacteriota</taxon>
        <taxon>Stenosarchaea group</taxon>
        <taxon>Methanomicrobia</taxon>
        <taxon>Methanomicrobiales</taxon>
        <taxon>Methanomicrobiaceae</taxon>
        <taxon>Methanogenium</taxon>
    </lineage>
</organism>
<dbReference type="EMBL" id="CP113361">
    <property type="protein sequence ID" value="WAI01133.1"/>
    <property type="molecule type" value="Genomic_DNA"/>
</dbReference>